<dbReference type="PANTHER" id="PTHR46796:SF6">
    <property type="entry name" value="ARAC SUBFAMILY"/>
    <property type="match status" value="1"/>
</dbReference>
<accession>A0ABP5GMH9</accession>
<dbReference type="PRINTS" id="PR00032">
    <property type="entry name" value="HTHARAC"/>
</dbReference>
<dbReference type="InterPro" id="IPR009057">
    <property type="entry name" value="Homeodomain-like_sf"/>
</dbReference>
<dbReference type="SMART" id="SM00342">
    <property type="entry name" value="HTH_ARAC"/>
    <property type="match status" value="1"/>
</dbReference>
<dbReference type="Proteomes" id="UP001500751">
    <property type="component" value="Unassembled WGS sequence"/>
</dbReference>
<dbReference type="InterPro" id="IPR020449">
    <property type="entry name" value="Tscrpt_reg_AraC-type_HTH"/>
</dbReference>
<protein>
    <submittedName>
        <fullName evidence="5">Helix-turn-helix domain-containing protein</fullName>
    </submittedName>
</protein>
<evidence type="ECO:0000259" key="4">
    <source>
        <dbReference type="PROSITE" id="PS01124"/>
    </source>
</evidence>
<sequence>MDPTLKEVAMSLTLRTADVALAERFDYWRSVVCDAFVPLRAEPGEGDFHGELSTVRLGAVQLSSVEANAHTVRRTPRTIASSDRDYFKIGLQVRGYCVLTQDGREAPLTPGDFAVYDTTRPYSLSFDDTYRQLVLMVPRARLRLKPEEVARITAVRVSGRHGIGALVSPLLLRLADHFDEYESPAGPRLADNIVDLLVTLISGQLELDSPNPDSGRRALLIRITSFIESHLGDPDLGPETIAAAHYISTRYLHKLFSQEGTTVSALIRERRLEHCRRDLRDPLQLTRPVSAIAARWGFVDAAHFSRVFRSAYGASPREYRFTSEPFEGGVTLSAD</sequence>
<dbReference type="EMBL" id="BAAAQN010000045">
    <property type="protein sequence ID" value="GAA2048660.1"/>
    <property type="molecule type" value="Genomic_DNA"/>
</dbReference>
<keyword evidence="2" id="KW-0238">DNA-binding</keyword>
<dbReference type="InterPro" id="IPR018060">
    <property type="entry name" value="HTH_AraC"/>
</dbReference>
<dbReference type="SUPFAM" id="SSF46689">
    <property type="entry name" value="Homeodomain-like"/>
    <property type="match status" value="1"/>
</dbReference>
<dbReference type="Pfam" id="PF14525">
    <property type="entry name" value="AraC_binding_2"/>
    <property type="match status" value="1"/>
</dbReference>
<keyword evidence="3" id="KW-0804">Transcription</keyword>
<dbReference type="Gene3D" id="1.10.10.60">
    <property type="entry name" value="Homeodomain-like"/>
    <property type="match status" value="1"/>
</dbReference>
<dbReference type="InterPro" id="IPR035418">
    <property type="entry name" value="AraC-bd_2"/>
</dbReference>
<evidence type="ECO:0000256" key="3">
    <source>
        <dbReference type="ARBA" id="ARBA00023163"/>
    </source>
</evidence>
<dbReference type="PROSITE" id="PS01124">
    <property type="entry name" value="HTH_ARAC_FAMILY_2"/>
    <property type="match status" value="1"/>
</dbReference>
<keyword evidence="1" id="KW-0805">Transcription regulation</keyword>
<organism evidence="5 6">
    <name type="scientific">Catenulispora yoronensis</name>
    <dbReference type="NCBI Taxonomy" id="450799"/>
    <lineage>
        <taxon>Bacteria</taxon>
        <taxon>Bacillati</taxon>
        <taxon>Actinomycetota</taxon>
        <taxon>Actinomycetes</taxon>
        <taxon>Catenulisporales</taxon>
        <taxon>Catenulisporaceae</taxon>
        <taxon>Catenulispora</taxon>
    </lineage>
</organism>
<feature type="domain" description="HTH araC/xylS-type" evidence="4">
    <location>
        <begin position="221"/>
        <end position="322"/>
    </location>
</feature>
<keyword evidence="6" id="KW-1185">Reference proteome</keyword>
<name>A0ABP5GMH9_9ACTN</name>
<evidence type="ECO:0000256" key="2">
    <source>
        <dbReference type="ARBA" id="ARBA00023125"/>
    </source>
</evidence>
<reference evidence="6" key="1">
    <citation type="journal article" date="2019" name="Int. J. Syst. Evol. Microbiol.">
        <title>The Global Catalogue of Microorganisms (GCM) 10K type strain sequencing project: providing services to taxonomists for standard genome sequencing and annotation.</title>
        <authorList>
            <consortium name="The Broad Institute Genomics Platform"/>
            <consortium name="The Broad Institute Genome Sequencing Center for Infectious Disease"/>
            <person name="Wu L."/>
            <person name="Ma J."/>
        </authorList>
    </citation>
    <scope>NUCLEOTIDE SEQUENCE [LARGE SCALE GENOMIC DNA]</scope>
    <source>
        <strain evidence="6">JCM 16014</strain>
    </source>
</reference>
<gene>
    <name evidence="5" type="ORF">GCM10009839_62950</name>
</gene>
<dbReference type="InterPro" id="IPR050204">
    <property type="entry name" value="AraC_XylS_family_regulators"/>
</dbReference>
<evidence type="ECO:0000313" key="5">
    <source>
        <dbReference type="EMBL" id="GAA2048660.1"/>
    </source>
</evidence>
<comment type="caution">
    <text evidence="5">The sequence shown here is derived from an EMBL/GenBank/DDBJ whole genome shotgun (WGS) entry which is preliminary data.</text>
</comment>
<proteinExistence type="predicted"/>
<evidence type="ECO:0000256" key="1">
    <source>
        <dbReference type="ARBA" id="ARBA00023015"/>
    </source>
</evidence>
<evidence type="ECO:0000313" key="6">
    <source>
        <dbReference type="Proteomes" id="UP001500751"/>
    </source>
</evidence>
<dbReference type="PANTHER" id="PTHR46796">
    <property type="entry name" value="HTH-TYPE TRANSCRIPTIONAL ACTIVATOR RHAS-RELATED"/>
    <property type="match status" value="1"/>
</dbReference>
<dbReference type="Pfam" id="PF12833">
    <property type="entry name" value="HTH_18"/>
    <property type="match status" value="1"/>
</dbReference>